<sequence length="102" mass="11642">MPKVSSGAGAANASETPKRPRRLRSNLCKSPQERPRVQADYNETTLRISNLPREFLEDIERVEQWRSPHAQNETGIPTSAKQERDSEDIKQEENADNIKPED</sequence>
<evidence type="ECO:0000256" key="1">
    <source>
        <dbReference type="SAM" id="MobiDB-lite"/>
    </source>
</evidence>
<feature type="region of interest" description="Disordered" evidence="1">
    <location>
        <begin position="62"/>
        <end position="102"/>
    </location>
</feature>
<accession>A0A6A6SR29</accession>
<evidence type="ECO:0000313" key="2">
    <source>
        <dbReference type="EMBL" id="KAF2650295.1"/>
    </source>
</evidence>
<dbReference type="EMBL" id="MU004460">
    <property type="protein sequence ID" value="KAF2650295.1"/>
    <property type="molecule type" value="Genomic_DNA"/>
</dbReference>
<evidence type="ECO:0000313" key="3">
    <source>
        <dbReference type="Proteomes" id="UP000799324"/>
    </source>
</evidence>
<feature type="region of interest" description="Disordered" evidence="1">
    <location>
        <begin position="1"/>
        <end position="45"/>
    </location>
</feature>
<keyword evidence="3" id="KW-1185">Reference proteome</keyword>
<reference evidence="2" key="1">
    <citation type="journal article" date="2020" name="Stud. Mycol.">
        <title>101 Dothideomycetes genomes: a test case for predicting lifestyles and emergence of pathogens.</title>
        <authorList>
            <person name="Haridas S."/>
            <person name="Albert R."/>
            <person name="Binder M."/>
            <person name="Bloem J."/>
            <person name="Labutti K."/>
            <person name="Salamov A."/>
            <person name="Andreopoulos B."/>
            <person name="Baker S."/>
            <person name="Barry K."/>
            <person name="Bills G."/>
            <person name="Bluhm B."/>
            <person name="Cannon C."/>
            <person name="Castanera R."/>
            <person name="Culley D."/>
            <person name="Daum C."/>
            <person name="Ezra D."/>
            <person name="Gonzalez J."/>
            <person name="Henrissat B."/>
            <person name="Kuo A."/>
            <person name="Liang C."/>
            <person name="Lipzen A."/>
            <person name="Lutzoni F."/>
            <person name="Magnuson J."/>
            <person name="Mondo S."/>
            <person name="Nolan M."/>
            <person name="Ohm R."/>
            <person name="Pangilinan J."/>
            <person name="Park H.-J."/>
            <person name="Ramirez L."/>
            <person name="Alfaro M."/>
            <person name="Sun H."/>
            <person name="Tritt A."/>
            <person name="Yoshinaga Y."/>
            <person name="Zwiers L.-H."/>
            <person name="Turgeon B."/>
            <person name="Goodwin S."/>
            <person name="Spatafora J."/>
            <person name="Crous P."/>
            <person name="Grigoriev I."/>
        </authorList>
    </citation>
    <scope>NUCLEOTIDE SEQUENCE</scope>
    <source>
        <strain evidence="2">CBS 122681</strain>
    </source>
</reference>
<gene>
    <name evidence="2" type="ORF">K491DRAFT_683122</name>
</gene>
<name>A0A6A6SR29_9PLEO</name>
<protein>
    <submittedName>
        <fullName evidence="2">Uncharacterized protein</fullName>
    </submittedName>
</protein>
<feature type="compositionally biased region" description="Basic and acidic residues" evidence="1">
    <location>
        <begin position="81"/>
        <end position="102"/>
    </location>
</feature>
<dbReference type="AlphaFoldDB" id="A0A6A6SR29"/>
<proteinExistence type="predicted"/>
<organism evidence="2 3">
    <name type="scientific">Lophiostoma macrostomum CBS 122681</name>
    <dbReference type="NCBI Taxonomy" id="1314788"/>
    <lineage>
        <taxon>Eukaryota</taxon>
        <taxon>Fungi</taxon>
        <taxon>Dikarya</taxon>
        <taxon>Ascomycota</taxon>
        <taxon>Pezizomycotina</taxon>
        <taxon>Dothideomycetes</taxon>
        <taxon>Pleosporomycetidae</taxon>
        <taxon>Pleosporales</taxon>
        <taxon>Lophiostomataceae</taxon>
        <taxon>Lophiostoma</taxon>
    </lineage>
</organism>
<dbReference type="Proteomes" id="UP000799324">
    <property type="component" value="Unassembled WGS sequence"/>
</dbReference>
<feature type="compositionally biased region" description="Polar residues" evidence="1">
    <location>
        <begin position="69"/>
        <end position="80"/>
    </location>
</feature>